<evidence type="ECO:0000256" key="2">
    <source>
        <dbReference type="ARBA" id="ARBA00005005"/>
    </source>
</evidence>
<keyword evidence="6" id="KW-0276">Fatty acid metabolism</keyword>
<dbReference type="OrthoDB" id="39812at2157"/>
<evidence type="ECO:0000313" key="17">
    <source>
        <dbReference type="EMBL" id="EZQ11226.1"/>
    </source>
</evidence>
<keyword evidence="11" id="KW-0413">Isomerase</keyword>
<name>A0A031LTT8_9CREN</name>
<evidence type="ECO:0000256" key="3">
    <source>
        <dbReference type="ARBA" id="ARBA00005254"/>
    </source>
</evidence>
<dbReference type="Pfam" id="PF02737">
    <property type="entry name" value="3HCDH_N"/>
    <property type="match status" value="1"/>
</dbReference>
<evidence type="ECO:0000313" key="18">
    <source>
        <dbReference type="Proteomes" id="UP000024332"/>
    </source>
</evidence>
<dbReference type="Pfam" id="PF00725">
    <property type="entry name" value="3HCDH"/>
    <property type="match status" value="2"/>
</dbReference>
<evidence type="ECO:0000256" key="11">
    <source>
        <dbReference type="ARBA" id="ARBA00023235"/>
    </source>
</evidence>
<evidence type="ECO:0000256" key="6">
    <source>
        <dbReference type="ARBA" id="ARBA00022832"/>
    </source>
</evidence>
<dbReference type="FunFam" id="3.90.226.10:FF:000009">
    <property type="entry name" value="Carnitinyl-CoA dehydratase"/>
    <property type="match status" value="1"/>
</dbReference>
<keyword evidence="7" id="KW-0560">Oxidoreductase</keyword>
<keyword evidence="13" id="KW-0511">Multifunctional enzyme</keyword>
<dbReference type="PROSITE" id="PS00166">
    <property type="entry name" value="ENOYL_COA_HYDRATASE"/>
    <property type="match status" value="1"/>
</dbReference>
<comment type="subunit">
    <text evidence="5">Monomer.</text>
</comment>
<keyword evidence="10" id="KW-0576">Peroxisome</keyword>
<dbReference type="GO" id="GO:0016853">
    <property type="term" value="F:isomerase activity"/>
    <property type="evidence" value="ECO:0007669"/>
    <property type="project" value="UniProtKB-KW"/>
</dbReference>
<evidence type="ECO:0000256" key="7">
    <source>
        <dbReference type="ARBA" id="ARBA00023002"/>
    </source>
</evidence>
<dbReference type="InterPro" id="IPR001753">
    <property type="entry name" value="Enoyl-CoA_hydra/iso"/>
</dbReference>
<dbReference type="RefSeq" id="WP_048098673.1">
    <property type="nucleotide sequence ID" value="NZ_JFZT01000016.1"/>
</dbReference>
<reference evidence="17 18" key="1">
    <citation type="submission" date="2014-03" db="EMBL/GenBank/DDBJ databases">
        <title>Draft genome sequence of the novel thermoacidophilic archaea Acidianus copahuensis ALE1 strain, isolated from Copahue volcanic area in Neuquen Argentina.</title>
        <authorList>
            <person name="Urbieta M.S."/>
            <person name="Rascovan N."/>
            <person name="Castro C."/>
            <person name="Revale S."/>
            <person name="Giaveno M.A."/>
            <person name="Vazquez M.P."/>
            <person name="Donati E.R."/>
        </authorList>
    </citation>
    <scope>NUCLEOTIDE SEQUENCE [LARGE SCALE GENOMIC DNA]</scope>
    <source>
        <strain evidence="17 18">ALE1</strain>
    </source>
</reference>
<evidence type="ECO:0000256" key="5">
    <source>
        <dbReference type="ARBA" id="ARBA00011245"/>
    </source>
</evidence>
<evidence type="ECO:0000256" key="1">
    <source>
        <dbReference type="ARBA" id="ARBA00004275"/>
    </source>
</evidence>
<feature type="domain" description="3-hydroxyacyl-CoA dehydrogenase C-terminal" evidence="15">
    <location>
        <begin position="309"/>
        <end position="398"/>
    </location>
</feature>
<dbReference type="InterPro" id="IPR018376">
    <property type="entry name" value="Enoyl-CoA_hyd/isom_CS"/>
</dbReference>
<dbReference type="GO" id="GO:0003857">
    <property type="term" value="F:(3S)-3-hydroxyacyl-CoA dehydrogenase (NAD+) activity"/>
    <property type="evidence" value="ECO:0007669"/>
    <property type="project" value="TreeGrafter"/>
</dbReference>
<accession>A0A031LTT8</accession>
<dbReference type="PANTHER" id="PTHR23309">
    <property type="entry name" value="3-HYDROXYACYL-COA DEHYROGENASE"/>
    <property type="match status" value="1"/>
</dbReference>
<dbReference type="Gene3D" id="3.40.50.720">
    <property type="entry name" value="NAD(P)-binding Rossmann-like Domain"/>
    <property type="match status" value="1"/>
</dbReference>
<dbReference type="SUPFAM" id="SSF52096">
    <property type="entry name" value="ClpP/crotonase"/>
    <property type="match status" value="1"/>
</dbReference>
<dbReference type="CDD" id="cd06558">
    <property type="entry name" value="crotonase-like"/>
    <property type="match status" value="1"/>
</dbReference>
<dbReference type="Pfam" id="PF00378">
    <property type="entry name" value="ECH_1"/>
    <property type="match status" value="1"/>
</dbReference>
<keyword evidence="12" id="KW-0456">Lyase</keyword>
<evidence type="ECO:0000256" key="9">
    <source>
        <dbReference type="ARBA" id="ARBA00023098"/>
    </source>
</evidence>
<dbReference type="EMBL" id="JFZT01000016">
    <property type="protein sequence ID" value="EZQ11226.1"/>
    <property type="molecule type" value="Genomic_DNA"/>
</dbReference>
<dbReference type="PANTHER" id="PTHR23309:SF49">
    <property type="entry name" value="PEROXISOMAL BIFUNCTIONAL ENZYME"/>
    <property type="match status" value="1"/>
</dbReference>
<dbReference type="InterPro" id="IPR014748">
    <property type="entry name" value="Enoyl-CoA_hydra_C"/>
</dbReference>
<dbReference type="SUPFAM" id="SSF51735">
    <property type="entry name" value="NAD(P)-binding Rossmann-fold domains"/>
    <property type="match status" value="1"/>
</dbReference>
<feature type="domain" description="3-hydroxyacyl-CoA dehydrogenase NAD binding" evidence="16">
    <location>
        <begin position="8"/>
        <end position="187"/>
    </location>
</feature>
<dbReference type="SUPFAM" id="SSF48179">
    <property type="entry name" value="6-phosphogluconate dehydrogenase C-terminal domain-like"/>
    <property type="match status" value="2"/>
</dbReference>
<dbReference type="Proteomes" id="UP000024332">
    <property type="component" value="Unassembled WGS sequence"/>
</dbReference>
<dbReference type="Gene3D" id="1.10.12.10">
    <property type="entry name" value="Lyase 2-enoyl-coa Hydratase, Chain A, domain 2"/>
    <property type="match status" value="1"/>
</dbReference>
<dbReference type="UniPathway" id="UPA00659"/>
<evidence type="ECO:0000256" key="10">
    <source>
        <dbReference type="ARBA" id="ARBA00023140"/>
    </source>
</evidence>
<comment type="similarity">
    <text evidence="3 14">Belongs to the enoyl-CoA hydratase/isomerase family.</text>
</comment>
<dbReference type="Gene3D" id="1.10.1040.10">
    <property type="entry name" value="N-(1-d-carboxylethyl)-l-norvaline Dehydrogenase, domain 2"/>
    <property type="match status" value="2"/>
</dbReference>
<gene>
    <name evidence="17" type="ORF">CM19_01680</name>
</gene>
<dbReference type="FunFam" id="3.40.50.720:FF:000009">
    <property type="entry name" value="Fatty oxidation complex, alpha subunit"/>
    <property type="match status" value="1"/>
</dbReference>
<evidence type="ECO:0000256" key="14">
    <source>
        <dbReference type="RuleBase" id="RU003707"/>
    </source>
</evidence>
<dbReference type="FunFam" id="1.10.12.10:FF:000001">
    <property type="entry name" value="Probable enoyl-CoA hydratase, mitochondrial"/>
    <property type="match status" value="1"/>
</dbReference>
<evidence type="ECO:0000256" key="4">
    <source>
        <dbReference type="ARBA" id="ARBA00008750"/>
    </source>
</evidence>
<keyword evidence="8" id="KW-0520">NAD</keyword>
<comment type="caution">
    <text evidence="17">The sequence shown here is derived from an EMBL/GenBank/DDBJ whole genome shotgun (WGS) entry which is preliminary data.</text>
</comment>
<dbReference type="InterPro" id="IPR006176">
    <property type="entry name" value="3-OHacyl-CoA_DH_NAD-bd"/>
</dbReference>
<evidence type="ECO:0000259" key="16">
    <source>
        <dbReference type="Pfam" id="PF02737"/>
    </source>
</evidence>
<protein>
    <submittedName>
        <fullName evidence="17">3-hydroxyacyl-CoA dehydrogenase</fullName>
    </submittedName>
</protein>
<dbReference type="Gene3D" id="3.90.226.10">
    <property type="entry name" value="2-enoyl-CoA Hydratase, Chain A, domain 1"/>
    <property type="match status" value="1"/>
</dbReference>
<organism evidence="17 18">
    <name type="scientific">Candidatus Acidianus copahuensis</name>
    <dbReference type="NCBI Taxonomy" id="1160895"/>
    <lineage>
        <taxon>Archaea</taxon>
        <taxon>Thermoproteota</taxon>
        <taxon>Thermoprotei</taxon>
        <taxon>Sulfolobales</taxon>
        <taxon>Sulfolobaceae</taxon>
        <taxon>Acidianus</taxon>
    </lineage>
</organism>
<evidence type="ECO:0000256" key="8">
    <source>
        <dbReference type="ARBA" id="ARBA00023027"/>
    </source>
</evidence>
<dbReference type="STRING" id="1160895.CM19_01680"/>
<keyword evidence="18" id="KW-1185">Reference proteome</keyword>
<proteinExistence type="inferred from homology"/>
<dbReference type="GO" id="GO:0006635">
    <property type="term" value="P:fatty acid beta-oxidation"/>
    <property type="evidence" value="ECO:0007669"/>
    <property type="project" value="UniProtKB-UniPathway"/>
</dbReference>
<feature type="domain" description="3-hydroxyacyl-CoA dehydrogenase C-terminal" evidence="15">
    <location>
        <begin position="190"/>
        <end position="284"/>
    </location>
</feature>
<dbReference type="InterPro" id="IPR008927">
    <property type="entry name" value="6-PGluconate_DH-like_C_sf"/>
</dbReference>
<dbReference type="AlphaFoldDB" id="A0A031LTT8"/>
<keyword evidence="9" id="KW-0443">Lipid metabolism</keyword>
<dbReference type="InterPro" id="IPR029045">
    <property type="entry name" value="ClpP/crotonase-like_dom_sf"/>
</dbReference>
<comment type="pathway">
    <text evidence="2">Lipid metabolism; fatty acid beta-oxidation.</text>
</comment>
<dbReference type="InterPro" id="IPR036291">
    <property type="entry name" value="NAD(P)-bd_dom_sf"/>
</dbReference>
<dbReference type="GO" id="GO:0070403">
    <property type="term" value="F:NAD+ binding"/>
    <property type="evidence" value="ECO:0007669"/>
    <property type="project" value="InterPro"/>
</dbReference>
<comment type="similarity">
    <text evidence="4">In the N-terminal section; belongs to the enoyl-CoA hydratase/isomerase family.</text>
</comment>
<evidence type="ECO:0000256" key="12">
    <source>
        <dbReference type="ARBA" id="ARBA00023239"/>
    </source>
</evidence>
<dbReference type="InterPro" id="IPR013328">
    <property type="entry name" value="6PGD_dom2"/>
</dbReference>
<dbReference type="GO" id="GO:0004300">
    <property type="term" value="F:enoyl-CoA hydratase activity"/>
    <property type="evidence" value="ECO:0007669"/>
    <property type="project" value="UniProtKB-ARBA"/>
</dbReference>
<dbReference type="InterPro" id="IPR006108">
    <property type="entry name" value="3HC_DH_C"/>
</dbReference>
<comment type="subcellular location">
    <subcellularLocation>
        <location evidence="1">Peroxisome</location>
    </subcellularLocation>
</comment>
<sequence length="661" mass="72968">MDIEQIKKILVVGSGTMGHGIAEVFALSGYEVYLSDISQDIVNSGMQKIKWSLEKFHEKGRLKENVDHIMARIKPIVGLSEQVKDVDFAIEAAVERLDLKRQIFQSLDQTLKEEAILATNTSSLPITLIARSTKREDKVIGMHFFNPPVLMSLVEVMKGEKTTDQTAKIVYELAKRIGKQPVMINKDVPGYLVNRLLFGIFNGSCIIVEKGLASFTEVDAAARYKLGFPMGVFELMDYTGIDVVYLINEGWKQLGIELPGCSLIDEKFKMKEFGVKSGKGFYAYPSPGKYSKPDIPIELKDKVDPSLIIAGAVNEAARLLRNGVSSKEDIDLSVELGLGLPKGILRYADEIGIDNVVNAISKLKLESNNEFYNVDALLMQMMGSNKLGVKTGEGFYIYNKVEEKKYKNVLLRIEPPLAWIILDRPEMLNAITQELVEEVNKALDELETDNRVRTLILTGNGRSFSAGADIASFLNLKPIDIIRYRTLRELVSKISLYTKPILAAINGYALGGGLELAMACDIRIASETAQLGQPEINIGIIPGAGGTQRLPKLVGKGKAKMLIYTGEIISAKQAYEIGLVDLVVPPEKFEEEVKRVATKIAEKSPSSLIAAKLAIEMGNETNIWDGMLIEGALFGLLLTTNDVKEGIKAFLEKRKPKFVGE</sequence>
<evidence type="ECO:0000256" key="13">
    <source>
        <dbReference type="ARBA" id="ARBA00023268"/>
    </source>
</evidence>
<evidence type="ECO:0000259" key="15">
    <source>
        <dbReference type="Pfam" id="PF00725"/>
    </source>
</evidence>